<dbReference type="PANTHER" id="PTHR34820:SF4">
    <property type="entry name" value="INNER MEMBRANE PROTEIN YEBZ"/>
    <property type="match status" value="1"/>
</dbReference>
<sequence>MSTLFHRGRRPGGRTALGALLIALWLTLTALPASAHDSIIDSDPAADEVVTTAPGELVLTFSGDISELGVQFVVTGPEGRDVVQGTPTVDGITVTQELADELVNGDYEVTWRVTSSDGHPISGTIPFTLEAADAPSDELPTTDAPTGESTPTLEPTATETAPADETENATENATETDAGATPAPTTATEAPATDPGDDAEASAAAAETDVTEPSGGIPAWGWLVAALAAVGLVACGFLAFRRN</sequence>
<dbReference type="SUPFAM" id="SSF81296">
    <property type="entry name" value="E set domains"/>
    <property type="match status" value="1"/>
</dbReference>
<feature type="region of interest" description="Disordered" evidence="5">
    <location>
        <begin position="132"/>
        <end position="214"/>
    </location>
</feature>
<keyword evidence="6" id="KW-0472">Membrane</keyword>
<evidence type="ECO:0000313" key="9">
    <source>
        <dbReference type="EMBL" id="USQ80543.1"/>
    </source>
</evidence>
<evidence type="ECO:0000256" key="2">
    <source>
        <dbReference type="ARBA" id="ARBA00022723"/>
    </source>
</evidence>
<feature type="compositionally biased region" description="Low complexity" evidence="5">
    <location>
        <begin position="148"/>
        <end position="161"/>
    </location>
</feature>
<evidence type="ECO:0000313" key="10">
    <source>
        <dbReference type="Proteomes" id="UP001056455"/>
    </source>
</evidence>
<proteinExistence type="predicted"/>
<evidence type="ECO:0000256" key="6">
    <source>
        <dbReference type="SAM" id="Phobius"/>
    </source>
</evidence>
<evidence type="ECO:0000256" key="7">
    <source>
        <dbReference type="SAM" id="SignalP"/>
    </source>
</evidence>
<evidence type="ECO:0000256" key="4">
    <source>
        <dbReference type="ARBA" id="ARBA00023008"/>
    </source>
</evidence>
<dbReference type="Pfam" id="PF04234">
    <property type="entry name" value="CopC"/>
    <property type="match status" value="1"/>
</dbReference>
<feature type="signal peptide" evidence="7">
    <location>
        <begin position="1"/>
        <end position="35"/>
    </location>
</feature>
<evidence type="ECO:0000256" key="3">
    <source>
        <dbReference type="ARBA" id="ARBA00022729"/>
    </source>
</evidence>
<evidence type="ECO:0000259" key="8">
    <source>
        <dbReference type="Pfam" id="PF04234"/>
    </source>
</evidence>
<feature type="compositionally biased region" description="Low complexity" evidence="5">
    <location>
        <begin position="169"/>
        <end position="194"/>
    </location>
</feature>
<dbReference type="EMBL" id="CP099489">
    <property type="protein sequence ID" value="USQ80543.1"/>
    <property type="molecule type" value="Genomic_DNA"/>
</dbReference>
<dbReference type="Proteomes" id="UP001056455">
    <property type="component" value="Chromosome"/>
</dbReference>
<evidence type="ECO:0000256" key="1">
    <source>
        <dbReference type="ARBA" id="ARBA00004196"/>
    </source>
</evidence>
<name>A0ABY4YUY9_9MICO</name>
<comment type="subcellular location">
    <subcellularLocation>
        <location evidence="1">Cell envelope</location>
    </subcellularLocation>
</comment>
<keyword evidence="4" id="KW-0186">Copper</keyword>
<feature type="domain" description="CopC" evidence="8">
    <location>
        <begin position="36"/>
        <end position="129"/>
    </location>
</feature>
<dbReference type="Gene3D" id="2.60.40.1220">
    <property type="match status" value="1"/>
</dbReference>
<dbReference type="RefSeq" id="WP_252593918.1">
    <property type="nucleotide sequence ID" value="NZ_CP099489.1"/>
</dbReference>
<keyword evidence="10" id="KW-1185">Reference proteome</keyword>
<dbReference type="PANTHER" id="PTHR34820">
    <property type="entry name" value="INNER MEMBRANE PROTEIN YEBZ"/>
    <property type="match status" value="1"/>
</dbReference>
<keyword evidence="6" id="KW-1133">Transmembrane helix</keyword>
<reference evidence="9" key="1">
    <citation type="submission" date="2022-06" db="EMBL/GenBank/DDBJ databases">
        <title>Ornithinimicrobium HY1793.</title>
        <authorList>
            <person name="Huang Y."/>
        </authorList>
    </citation>
    <scope>NUCLEOTIDE SEQUENCE</scope>
    <source>
        <strain evidence="9">HY1793</strain>
    </source>
</reference>
<accession>A0ABY4YUY9</accession>
<dbReference type="InterPro" id="IPR014756">
    <property type="entry name" value="Ig_E-set"/>
</dbReference>
<feature type="chain" id="PRO_5045700477" evidence="7">
    <location>
        <begin position="36"/>
        <end position="243"/>
    </location>
</feature>
<dbReference type="InterPro" id="IPR014755">
    <property type="entry name" value="Cu-Rt/internalin_Ig-like"/>
</dbReference>
<keyword evidence="2" id="KW-0479">Metal-binding</keyword>
<evidence type="ECO:0000256" key="5">
    <source>
        <dbReference type="SAM" id="MobiDB-lite"/>
    </source>
</evidence>
<gene>
    <name evidence="9" type="ORF">NF556_02435</name>
</gene>
<dbReference type="InterPro" id="IPR032694">
    <property type="entry name" value="CopC/D"/>
</dbReference>
<keyword evidence="3 7" id="KW-0732">Signal</keyword>
<organism evidence="9 10">
    <name type="scientific">Ornithinimicrobium faecis</name>
    <dbReference type="NCBI Taxonomy" id="2934158"/>
    <lineage>
        <taxon>Bacteria</taxon>
        <taxon>Bacillati</taxon>
        <taxon>Actinomycetota</taxon>
        <taxon>Actinomycetes</taxon>
        <taxon>Micrococcales</taxon>
        <taxon>Ornithinimicrobiaceae</taxon>
        <taxon>Ornithinimicrobium</taxon>
    </lineage>
</organism>
<dbReference type="InterPro" id="IPR007348">
    <property type="entry name" value="CopC_dom"/>
</dbReference>
<feature type="transmembrane region" description="Helical" evidence="6">
    <location>
        <begin position="219"/>
        <end position="240"/>
    </location>
</feature>
<keyword evidence="6" id="KW-0812">Transmembrane</keyword>
<protein>
    <submittedName>
        <fullName evidence="9">Copper resistance protein CopC</fullName>
    </submittedName>
</protein>